<dbReference type="OrthoDB" id="9778690at2"/>
<protein>
    <recommendedName>
        <fullName evidence="3">Thioesterase domain-containing protein</fullName>
    </recommendedName>
</protein>
<dbReference type="AlphaFoldDB" id="A0A1G7CGF3"/>
<dbReference type="Gene3D" id="2.60.40.10">
    <property type="entry name" value="Immunoglobulins"/>
    <property type="match status" value="1"/>
</dbReference>
<accession>A0A1G7CGF3</accession>
<evidence type="ECO:0000313" key="1">
    <source>
        <dbReference type="EMBL" id="SDE38418.1"/>
    </source>
</evidence>
<proteinExistence type="predicted"/>
<evidence type="ECO:0008006" key="3">
    <source>
        <dbReference type="Google" id="ProtNLM"/>
    </source>
</evidence>
<dbReference type="Gene3D" id="3.40.50.1820">
    <property type="entry name" value="alpha/beta hydrolase"/>
    <property type="match status" value="1"/>
</dbReference>
<dbReference type="EMBL" id="FNAY01000001">
    <property type="protein sequence ID" value="SDE38418.1"/>
    <property type="molecule type" value="Genomic_DNA"/>
</dbReference>
<dbReference type="InterPro" id="IPR029058">
    <property type="entry name" value="AB_hydrolase_fold"/>
</dbReference>
<sequence length="370" mass="39067">MSKIASPAAQDSPAAAPAGAGLIDPALLAHLRKTVAAVTRPWWQGEVVSANGLIFGVNLGGSRPPLVWCFQGYAEFAALAAALGPDQPLYGLRSGHLVVKPGAKTHLHMAMICAEELLSLGLSGPLFLGGNCQGALLAQKIAQILTAADHPVALLICLNPFLITPYGGRAAFILGRHDTTNPLHRFHDAEALLRERLPLCSLDTIPSEHGSLFSGKILDLWSAILRRRIEAVAGTSPGAGPLWSLCAELAAPAQLVMPARGLCEVPVTLRNSTDQLWAPSRESGLTLGNHWRAPDGSLLQWLDGQQPFTQPLPPGGTFETTLLVRAPEREGEYLLEIDLQQAGVLWLSELGSAPTICRVTVLPPVGGAAG</sequence>
<organism evidence="1 2">
    <name type="scientific">Rhodobacter capsulatus</name>
    <name type="common">Rhodopseudomonas capsulata</name>
    <dbReference type="NCBI Taxonomy" id="1061"/>
    <lineage>
        <taxon>Bacteria</taxon>
        <taxon>Pseudomonadati</taxon>
        <taxon>Pseudomonadota</taxon>
        <taxon>Alphaproteobacteria</taxon>
        <taxon>Rhodobacterales</taxon>
        <taxon>Rhodobacter group</taxon>
        <taxon>Rhodobacter</taxon>
    </lineage>
</organism>
<reference evidence="1 2" key="1">
    <citation type="submission" date="2016-10" db="EMBL/GenBank/DDBJ databases">
        <authorList>
            <person name="de Groot N.N."/>
        </authorList>
    </citation>
    <scope>NUCLEOTIDE SEQUENCE [LARGE SCALE GENOMIC DNA]</scope>
    <source>
        <strain evidence="2">DSM 938 / 37b4</strain>
    </source>
</reference>
<dbReference type="InterPro" id="IPR013783">
    <property type="entry name" value="Ig-like_fold"/>
</dbReference>
<evidence type="ECO:0000313" key="2">
    <source>
        <dbReference type="Proteomes" id="UP000183812"/>
    </source>
</evidence>
<gene>
    <name evidence="1" type="ORF">SAMN04244550_00265</name>
</gene>
<name>A0A1G7CGF3_RHOCA</name>
<dbReference type="Proteomes" id="UP000183812">
    <property type="component" value="Unassembled WGS sequence"/>
</dbReference>
<dbReference type="SUPFAM" id="SSF53474">
    <property type="entry name" value="alpha/beta-Hydrolases"/>
    <property type="match status" value="1"/>
</dbReference>
<dbReference type="RefSeq" id="WP_074552513.1">
    <property type="nucleotide sequence ID" value="NZ_CP119563.1"/>
</dbReference>